<feature type="region of interest" description="Disordered" evidence="1">
    <location>
        <begin position="479"/>
        <end position="587"/>
    </location>
</feature>
<sequence>MVEYTKASAEKDNRLEELKTVRDMQAEKLQGILTTAEELQVTLTFEHKTDILSVEKKYVEDAIETLQKEQEKLKEITQMKESKLCEVEEQLSVALANERRSTEEIQRLKRDTEQHKREYEQLRASFTELQLQKEMLTQQAEGGAADINKLQAHLKESKKNEEKIVQEMERAEEEKQQLREELETLKATMDEQGRETETMSKRQEDSYKNLQNELTKKEKQIKALEVKLNTFKTKMESKTKGHEEYVKENKNLKRQVATGNDKCSQLESEVIELRQELKAADAHHAEELQTLREAVHTQRGTETELQEKVHELQLSAAEAAKSKEDTETKCQHKISDMVALMDKHKNQYDKMVEEKDAELEEKRKREAEIKADKLSLELEMSELKIHHSDLKEQLDSEIKEKEKVKQEVTSLSKKIKALKEDSKHKAQHPPTPVVKPNGVKITPSPKTSSVKSRRTIYDFTNEQENECCEAQSNVTDKKVMVTPQQKVSESGTLKTSRASGNKAIVTPRMKSYRIRTPPSPGKCLLLGRSTLELDPKSDSSELNDSLSFSAQSGRFKRSLRPGESGPLQQQHGSLHRKPDGAAEFRSPGAALKLAAVKRMRDAGWTAVTNSDKRKKNGSEKIFA</sequence>
<evidence type="ECO:0000256" key="1">
    <source>
        <dbReference type="SAM" id="MobiDB-lite"/>
    </source>
</evidence>
<evidence type="ECO:0000313" key="2">
    <source>
        <dbReference type="EMBL" id="KAJ8258399.1"/>
    </source>
</evidence>
<evidence type="ECO:0000313" key="3">
    <source>
        <dbReference type="Proteomes" id="UP001152803"/>
    </source>
</evidence>
<dbReference type="GO" id="GO:0001673">
    <property type="term" value="C:male germ cell nucleus"/>
    <property type="evidence" value="ECO:0007669"/>
    <property type="project" value="TreeGrafter"/>
</dbReference>
<evidence type="ECO:0008006" key="4">
    <source>
        <dbReference type="Google" id="ProtNLM"/>
    </source>
</evidence>
<feature type="region of interest" description="Disordered" evidence="1">
    <location>
        <begin position="416"/>
        <end position="453"/>
    </location>
</feature>
<proteinExistence type="predicted"/>
<dbReference type="Gene3D" id="1.20.5.1160">
    <property type="entry name" value="Vasodilator-stimulated phosphoprotein"/>
    <property type="match status" value="1"/>
</dbReference>
<dbReference type="OrthoDB" id="8935881at2759"/>
<feature type="region of interest" description="Disordered" evidence="1">
    <location>
        <begin position="185"/>
        <end position="208"/>
    </location>
</feature>
<dbReference type="GO" id="GO:0003690">
    <property type="term" value="F:double-stranded DNA binding"/>
    <property type="evidence" value="ECO:0007669"/>
    <property type="project" value="TreeGrafter"/>
</dbReference>
<dbReference type="GO" id="GO:0000802">
    <property type="term" value="C:transverse filament"/>
    <property type="evidence" value="ECO:0007669"/>
    <property type="project" value="TreeGrafter"/>
</dbReference>
<dbReference type="InterPro" id="IPR008827">
    <property type="entry name" value="SYCP1"/>
</dbReference>
<reference evidence="2" key="1">
    <citation type="journal article" date="2023" name="Science">
        <title>Genome structures resolve the early diversification of teleost fishes.</title>
        <authorList>
            <person name="Parey E."/>
            <person name="Louis A."/>
            <person name="Montfort J."/>
            <person name="Bouchez O."/>
            <person name="Roques C."/>
            <person name="Iampietro C."/>
            <person name="Lluch J."/>
            <person name="Castinel A."/>
            <person name="Donnadieu C."/>
            <person name="Desvignes T."/>
            <person name="Floi Bucao C."/>
            <person name="Jouanno E."/>
            <person name="Wen M."/>
            <person name="Mejri S."/>
            <person name="Dirks R."/>
            <person name="Jansen H."/>
            <person name="Henkel C."/>
            <person name="Chen W.J."/>
            <person name="Zahm M."/>
            <person name="Cabau C."/>
            <person name="Klopp C."/>
            <person name="Thompson A.W."/>
            <person name="Robinson-Rechavi M."/>
            <person name="Braasch I."/>
            <person name="Lecointre G."/>
            <person name="Bobe J."/>
            <person name="Postlethwait J.H."/>
            <person name="Berthelot C."/>
            <person name="Roest Crollius H."/>
            <person name="Guiguen Y."/>
        </authorList>
    </citation>
    <scope>NUCLEOTIDE SEQUENCE</scope>
    <source>
        <strain evidence="2">Concon-B</strain>
    </source>
</reference>
<comment type="caution">
    <text evidence="2">The sequence shown here is derived from an EMBL/GenBank/DDBJ whole genome shotgun (WGS) entry which is preliminary data.</text>
</comment>
<protein>
    <recommendedName>
        <fullName evidence="4">Synaptonemal complex protein 1</fullName>
    </recommendedName>
</protein>
<dbReference type="GO" id="GO:0000711">
    <property type="term" value="P:meiotic DNA repair synthesis"/>
    <property type="evidence" value="ECO:0007669"/>
    <property type="project" value="TreeGrafter"/>
</dbReference>
<dbReference type="GO" id="GO:0051878">
    <property type="term" value="P:lateral element assembly"/>
    <property type="evidence" value="ECO:0007669"/>
    <property type="project" value="TreeGrafter"/>
</dbReference>
<dbReference type="EMBL" id="JAFJMO010000013">
    <property type="protein sequence ID" value="KAJ8258399.1"/>
    <property type="molecule type" value="Genomic_DNA"/>
</dbReference>
<name>A0A9Q1D4E6_CONCO</name>
<gene>
    <name evidence="2" type="ORF">COCON_G00174110</name>
</gene>
<feature type="compositionally biased region" description="Polar residues" evidence="1">
    <location>
        <begin position="482"/>
        <end position="499"/>
    </location>
</feature>
<feature type="region of interest" description="Disordered" evidence="1">
    <location>
        <begin position="602"/>
        <end position="623"/>
    </location>
</feature>
<dbReference type="GO" id="GO:0000801">
    <property type="term" value="C:central element"/>
    <property type="evidence" value="ECO:0007669"/>
    <property type="project" value="TreeGrafter"/>
</dbReference>
<accession>A0A9Q1D4E6</accession>
<dbReference type="GO" id="GO:0051026">
    <property type="term" value="P:chiasma assembly"/>
    <property type="evidence" value="ECO:0007669"/>
    <property type="project" value="TreeGrafter"/>
</dbReference>
<feature type="compositionally biased region" description="Polar residues" evidence="1">
    <location>
        <begin position="540"/>
        <end position="552"/>
    </location>
</feature>
<keyword evidence="3" id="KW-1185">Reference proteome</keyword>
<dbReference type="AlphaFoldDB" id="A0A9Q1D4E6"/>
<dbReference type="Pfam" id="PF05483">
    <property type="entry name" value="SCP-1"/>
    <property type="match status" value="1"/>
</dbReference>
<dbReference type="Proteomes" id="UP001152803">
    <property type="component" value="Unassembled WGS sequence"/>
</dbReference>
<feature type="compositionally biased region" description="Basic and acidic residues" evidence="1">
    <location>
        <begin position="185"/>
        <end position="207"/>
    </location>
</feature>
<dbReference type="PANTHER" id="PTHR46918:SF1">
    <property type="entry name" value="SYNAPTONEMAL COMPLEX PROTEIN 1"/>
    <property type="match status" value="1"/>
</dbReference>
<organism evidence="2 3">
    <name type="scientific">Conger conger</name>
    <name type="common">Conger eel</name>
    <name type="synonym">Muraena conger</name>
    <dbReference type="NCBI Taxonomy" id="82655"/>
    <lineage>
        <taxon>Eukaryota</taxon>
        <taxon>Metazoa</taxon>
        <taxon>Chordata</taxon>
        <taxon>Craniata</taxon>
        <taxon>Vertebrata</taxon>
        <taxon>Euteleostomi</taxon>
        <taxon>Actinopterygii</taxon>
        <taxon>Neopterygii</taxon>
        <taxon>Teleostei</taxon>
        <taxon>Anguilliformes</taxon>
        <taxon>Congridae</taxon>
        <taxon>Conger</taxon>
    </lineage>
</organism>
<dbReference type="PANTHER" id="PTHR46918">
    <property type="entry name" value="SYNAPTONEMAL COMPLEX PROTEIN 1"/>
    <property type="match status" value="1"/>
</dbReference>